<sequence length="376" mass="39785">MPNGAASSSPTIAKRYKKSPVFPPKTYEAASCPAPNGAWQIVTKETREPAPNEVVIRVHASGICNSDHFVKDGTWPGLQYPRIPGHEVIGRIAAVGAAIADADAAEGEGARFRVGALVGVGWNGGYCGRCDFCRKGDFAVCRKGGVTGFTFDGGHAQYMYAPESAVVSIAEEALQKASYAELAPLFCGGVTVFDAIRTTPFTPGDICVVQGIGGLGHLAIQYAAKLGLKVYAVSSGHAKRALALSIGAHEYIDSSTTNAVERLQAVGGARVIICTAPRAKHINEIIPALGRSGTVTLVSAATDAPIEVWNLFLNMNRASIRGWSCGCASDMEHCVKFSTLSDIKSIVKEYSLEEFAVAYEGVVSNEARFRNVIVFP</sequence>
<keyword evidence="3 7" id="KW-0479">Metal-binding</keyword>
<dbReference type="GO" id="GO:0004022">
    <property type="term" value="F:alcohol dehydrogenase (NAD+) activity"/>
    <property type="evidence" value="ECO:0007669"/>
    <property type="project" value="TreeGrafter"/>
</dbReference>
<dbReference type="PANTHER" id="PTHR42940">
    <property type="entry name" value="ALCOHOL DEHYDROGENASE 1-RELATED"/>
    <property type="match status" value="1"/>
</dbReference>
<dbReference type="Pfam" id="PF08240">
    <property type="entry name" value="ADH_N"/>
    <property type="match status" value="1"/>
</dbReference>
<organism evidence="10 11">
    <name type="scientific">Sparassis crispa</name>
    <dbReference type="NCBI Taxonomy" id="139825"/>
    <lineage>
        <taxon>Eukaryota</taxon>
        <taxon>Fungi</taxon>
        <taxon>Dikarya</taxon>
        <taxon>Basidiomycota</taxon>
        <taxon>Agaricomycotina</taxon>
        <taxon>Agaricomycetes</taxon>
        <taxon>Polyporales</taxon>
        <taxon>Sparassidaceae</taxon>
        <taxon>Sparassis</taxon>
    </lineage>
</organism>
<feature type="domain" description="Alcohol dehydrogenase-like C-terminal" evidence="8">
    <location>
        <begin position="214"/>
        <end position="337"/>
    </location>
</feature>
<dbReference type="InParanoid" id="A0A401GM57"/>
<evidence type="ECO:0000256" key="5">
    <source>
        <dbReference type="ARBA" id="ARBA00023002"/>
    </source>
</evidence>
<evidence type="ECO:0000256" key="6">
    <source>
        <dbReference type="ARBA" id="ARBA00023027"/>
    </source>
</evidence>
<dbReference type="EMBL" id="BFAD01000005">
    <property type="protein sequence ID" value="GBE83311.1"/>
    <property type="molecule type" value="Genomic_DNA"/>
</dbReference>
<dbReference type="STRING" id="139825.A0A401GM57"/>
<dbReference type="GeneID" id="38780228"/>
<dbReference type="InterPro" id="IPR013149">
    <property type="entry name" value="ADH-like_C"/>
</dbReference>
<accession>A0A401GM57</accession>
<proteinExistence type="inferred from homology"/>
<dbReference type="Pfam" id="PF00107">
    <property type="entry name" value="ADH_zinc_N"/>
    <property type="match status" value="1"/>
</dbReference>
<evidence type="ECO:0000313" key="11">
    <source>
        <dbReference type="Proteomes" id="UP000287166"/>
    </source>
</evidence>
<dbReference type="InterPro" id="IPR036291">
    <property type="entry name" value="NAD(P)-bd_dom_sf"/>
</dbReference>
<keyword evidence="6" id="KW-0520">NAD</keyword>
<evidence type="ECO:0000256" key="3">
    <source>
        <dbReference type="ARBA" id="ARBA00022723"/>
    </source>
</evidence>
<dbReference type="InterPro" id="IPR013154">
    <property type="entry name" value="ADH-like_N"/>
</dbReference>
<dbReference type="OrthoDB" id="1560166at2759"/>
<gene>
    <name evidence="10" type="ORF">SCP_0503590</name>
</gene>
<dbReference type="GO" id="GO:0005737">
    <property type="term" value="C:cytoplasm"/>
    <property type="evidence" value="ECO:0007669"/>
    <property type="project" value="TreeGrafter"/>
</dbReference>
<comment type="similarity">
    <text evidence="2 7">Belongs to the zinc-containing alcohol dehydrogenase family.</text>
</comment>
<dbReference type="SUPFAM" id="SSF51735">
    <property type="entry name" value="NAD(P)-binding Rossmann-fold domains"/>
    <property type="match status" value="1"/>
</dbReference>
<evidence type="ECO:0000256" key="4">
    <source>
        <dbReference type="ARBA" id="ARBA00022833"/>
    </source>
</evidence>
<keyword evidence="4 7" id="KW-0862">Zinc</keyword>
<dbReference type="InterPro" id="IPR011032">
    <property type="entry name" value="GroES-like_sf"/>
</dbReference>
<feature type="domain" description="Alcohol dehydrogenase-like N-terminal" evidence="9">
    <location>
        <begin position="51"/>
        <end position="169"/>
    </location>
</feature>
<dbReference type="PROSITE" id="PS00059">
    <property type="entry name" value="ADH_ZINC"/>
    <property type="match status" value="1"/>
</dbReference>
<dbReference type="FunFam" id="3.40.50.720:FF:000039">
    <property type="entry name" value="Alcohol dehydrogenase AdhP"/>
    <property type="match status" value="1"/>
</dbReference>
<dbReference type="GO" id="GO:0008270">
    <property type="term" value="F:zinc ion binding"/>
    <property type="evidence" value="ECO:0007669"/>
    <property type="project" value="InterPro"/>
</dbReference>
<evidence type="ECO:0000256" key="2">
    <source>
        <dbReference type="ARBA" id="ARBA00008072"/>
    </source>
</evidence>
<dbReference type="RefSeq" id="XP_027614224.1">
    <property type="nucleotide sequence ID" value="XM_027758423.1"/>
</dbReference>
<evidence type="ECO:0000313" key="10">
    <source>
        <dbReference type="EMBL" id="GBE83311.1"/>
    </source>
</evidence>
<dbReference type="PANTHER" id="PTHR42940:SF7">
    <property type="entry name" value="ALCOHOL DEHYDROGENASE-LIKE N-TERMINAL DOMAIN-CONTAINING PROTEIN"/>
    <property type="match status" value="1"/>
</dbReference>
<evidence type="ECO:0000259" key="8">
    <source>
        <dbReference type="Pfam" id="PF00107"/>
    </source>
</evidence>
<comment type="cofactor">
    <cofactor evidence="1 7">
        <name>Zn(2+)</name>
        <dbReference type="ChEBI" id="CHEBI:29105"/>
    </cofactor>
</comment>
<dbReference type="SUPFAM" id="SSF50129">
    <property type="entry name" value="GroES-like"/>
    <property type="match status" value="1"/>
</dbReference>
<comment type="caution">
    <text evidence="10">The sequence shown here is derived from an EMBL/GenBank/DDBJ whole genome shotgun (WGS) entry which is preliminary data.</text>
</comment>
<reference evidence="10 11" key="1">
    <citation type="journal article" date="2018" name="Sci. Rep.">
        <title>Genome sequence of the cauliflower mushroom Sparassis crispa (Hanabiratake) and its association with beneficial usage.</title>
        <authorList>
            <person name="Kiyama R."/>
            <person name="Furutani Y."/>
            <person name="Kawaguchi K."/>
            <person name="Nakanishi T."/>
        </authorList>
    </citation>
    <scope>NUCLEOTIDE SEQUENCE [LARGE SCALE GENOMIC DNA]</scope>
</reference>
<dbReference type="Gene3D" id="3.90.180.10">
    <property type="entry name" value="Medium-chain alcohol dehydrogenases, catalytic domain"/>
    <property type="match status" value="1"/>
</dbReference>
<dbReference type="Gene3D" id="3.40.50.720">
    <property type="entry name" value="NAD(P)-binding Rossmann-like Domain"/>
    <property type="match status" value="1"/>
</dbReference>
<evidence type="ECO:0000256" key="7">
    <source>
        <dbReference type="RuleBase" id="RU361277"/>
    </source>
</evidence>
<dbReference type="Proteomes" id="UP000287166">
    <property type="component" value="Unassembled WGS sequence"/>
</dbReference>
<keyword evidence="11" id="KW-1185">Reference proteome</keyword>
<keyword evidence="5" id="KW-0560">Oxidoreductase</keyword>
<evidence type="ECO:0000259" key="9">
    <source>
        <dbReference type="Pfam" id="PF08240"/>
    </source>
</evidence>
<name>A0A401GM57_9APHY</name>
<dbReference type="AlphaFoldDB" id="A0A401GM57"/>
<dbReference type="InterPro" id="IPR002328">
    <property type="entry name" value="ADH_Zn_CS"/>
</dbReference>
<protein>
    <submittedName>
        <fullName evidence="10">Alcohol dehydrogenase patD</fullName>
    </submittedName>
</protein>
<evidence type="ECO:0000256" key="1">
    <source>
        <dbReference type="ARBA" id="ARBA00001947"/>
    </source>
</evidence>